<feature type="compositionally biased region" description="Polar residues" evidence="1">
    <location>
        <begin position="17"/>
        <end position="27"/>
    </location>
</feature>
<feature type="compositionally biased region" description="Basic and acidic residues" evidence="1">
    <location>
        <begin position="298"/>
        <end position="327"/>
    </location>
</feature>
<comment type="caution">
    <text evidence="2">The sequence shown here is derived from an EMBL/GenBank/DDBJ whole genome shotgun (WGS) entry which is preliminary data.</text>
</comment>
<feature type="compositionally biased region" description="Basic and acidic residues" evidence="1">
    <location>
        <begin position="547"/>
        <end position="556"/>
    </location>
</feature>
<accession>A0AAD3H924</accession>
<name>A0AAD3H924_9STRA</name>
<feature type="compositionally biased region" description="Polar residues" evidence="1">
    <location>
        <begin position="148"/>
        <end position="161"/>
    </location>
</feature>
<organism evidence="2 3">
    <name type="scientific">Chaetoceros tenuissimus</name>
    <dbReference type="NCBI Taxonomy" id="426638"/>
    <lineage>
        <taxon>Eukaryota</taxon>
        <taxon>Sar</taxon>
        <taxon>Stramenopiles</taxon>
        <taxon>Ochrophyta</taxon>
        <taxon>Bacillariophyta</taxon>
        <taxon>Coscinodiscophyceae</taxon>
        <taxon>Chaetocerotophycidae</taxon>
        <taxon>Chaetocerotales</taxon>
        <taxon>Chaetocerotaceae</taxon>
        <taxon>Chaetoceros</taxon>
    </lineage>
</organism>
<evidence type="ECO:0000313" key="2">
    <source>
        <dbReference type="EMBL" id="GFH54706.1"/>
    </source>
</evidence>
<protein>
    <recommendedName>
        <fullName evidence="4">MBD domain-containing protein</fullName>
    </recommendedName>
</protein>
<feature type="region of interest" description="Disordered" evidence="1">
    <location>
        <begin position="177"/>
        <end position="351"/>
    </location>
</feature>
<feature type="compositionally biased region" description="Polar residues" evidence="1">
    <location>
        <begin position="328"/>
        <end position="341"/>
    </location>
</feature>
<feature type="compositionally biased region" description="Basic residues" evidence="1">
    <location>
        <begin position="734"/>
        <end position="743"/>
    </location>
</feature>
<dbReference type="GO" id="GO:0003677">
    <property type="term" value="F:DNA binding"/>
    <property type="evidence" value="ECO:0007669"/>
    <property type="project" value="InterPro"/>
</dbReference>
<feature type="region of interest" description="Disordered" evidence="1">
    <location>
        <begin position="655"/>
        <end position="753"/>
    </location>
</feature>
<feature type="compositionally biased region" description="Basic and acidic residues" evidence="1">
    <location>
        <begin position="60"/>
        <end position="74"/>
    </location>
</feature>
<feature type="compositionally biased region" description="Basic and acidic residues" evidence="1">
    <location>
        <begin position="179"/>
        <end position="190"/>
    </location>
</feature>
<dbReference type="SUPFAM" id="SSF54171">
    <property type="entry name" value="DNA-binding domain"/>
    <property type="match status" value="1"/>
</dbReference>
<proteinExistence type="predicted"/>
<feature type="compositionally biased region" description="Basic and acidic residues" evidence="1">
    <location>
        <begin position="723"/>
        <end position="733"/>
    </location>
</feature>
<feature type="region of interest" description="Disordered" evidence="1">
    <location>
        <begin position="765"/>
        <end position="818"/>
    </location>
</feature>
<dbReference type="InterPro" id="IPR016177">
    <property type="entry name" value="DNA-bd_dom_sf"/>
</dbReference>
<evidence type="ECO:0008006" key="4">
    <source>
        <dbReference type="Google" id="ProtNLM"/>
    </source>
</evidence>
<feature type="compositionally biased region" description="Low complexity" evidence="1">
    <location>
        <begin position="425"/>
        <end position="436"/>
    </location>
</feature>
<feature type="compositionally biased region" description="Basic and acidic residues" evidence="1">
    <location>
        <begin position="449"/>
        <end position="458"/>
    </location>
</feature>
<keyword evidence="3" id="KW-1185">Reference proteome</keyword>
<feature type="compositionally biased region" description="Basic and acidic residues" evidence="1">
    <location>
        <begin position="109"/>
        <end position="121"/>
    </location>
</feature>
<feature type="compositionally biased region" description="Basic and acidic residues" evidence="1">
    <location>
        <begin position="274"/>
        <end position="286"/>
    </location>
</feature>
<dbReference type="EMBL" id="BLLK01000047">
    <property type="protein sequence ID" value="GFH54706.1"/>
    <property type="molecule type" value="Genomic_DNA"/>
</dbReference>
<evidence type="ECO:0000313" key="3">
    <source>
        <dbReference type="Proteomes" id="UP001054902"/>
    </source>
</evidence>
<feature type="compositionally biased region" description="Polar residues" evidence="1">
    <location>
        <begin position="42"/>
        <end position="58"/>
    </location>
</feature>
<reference evidence="2 3" key="1">
    <citation type="journal article" date="2021" name="Sci. Rep.">
        <title>The genome of the diatom Chaetoceros tenuissimus carries an ancient integrated fragment of an extant virus.</title>
        <authorList>
            <person name="Hongo Y."/>
            <person name="Kimura K."/>
            <person name="Takaki Y."/>
            <person name="Yoshida Y."/>
            <person name="Baba S."/>
            <person name="Kobayashi G."/>
            <person name="Nagasaki K."/>
            <person name="Hano T."/>
            <person name="Tomaru Y."/>
        </authorList>
    </citation>
    <scope>NUCLEOTIDE SEQUENCE [LARGE SCALE GENOMIC DNA]</scope>
    <source>
        <strain evidence="2 3">NIES-3715</strain>
    </source>
</reference>
<dbReference type="Proteomes" id="UP001054902">
    <property type="component" value="Unassembled WGS sequence"/>
</dbReference>
<feature type="compositionally biased region" description="Basic and acidic residues" evidence="1">
    <location>
        <begin position="138"/>
        <end position="147"/>
    </location>
</feature>
<feature type="region of interest" description="Disordered" evidence="1">
    <location>
        <begin position="1"/>
        <end position="164"/>
    </location>
</feature>
<feature type="compositionally biased region" description="Basic residues" evidence="1">
    <location>
        <begin position="655"/>
        <end position="678"/>
    </location>
</feature>
<feature type="compositionally biased region" description="Basic and acidic residues" evidence="1">
    <location>
        <begin position="250"/>
        <end position="262"/>
    </location>
</feature>
<evidence type="ECO:0000256" key="1">
    <source>
        <dbReference type="SAM" id="MobiDB-lite"/>
    </source>
</evidence>
<gene>
    <name evidence="2" type="ORF">CTEN210_11182</name>
</gene>
<dbReference type="AlphaFoldDB" id="A0AAD3H924"/>
<feature type="compositionally biased region" description="Basic and acidic residues" evidence="1">
    <location>
        <begin position="202"/>
        <end position="214"/>
    </location>
</feature>
<feature type="compositionally biased region" description="Low complexity" evidence="1">
    <location>
        <begin position="520"/>
        <end position="529"/>
    </location>
</feature>
<feature type="compositionally biased region" description="Basic and acidic residues" evidence="1">
    <location>
        <begin position="82"/>
        <end position="96"/>
    </location>
</feature>
<sequence length="818" mass="89488">MENTEGKKSNMAIGSATVFQNSAPKISSDTDKIPNLAGNAENGISTSTVTASVQNQTTAKEAKESKCEKEEMGPHESSSTVDVRKMEKDSLVEQKPIENSIDVTNTMKDIPDKNVNEKKIDSSTILPKVPLSGTGDSVDTHQKDESKSITMEQTKASSAATTEDVVNKSIEKILSAAEMLEKPNSDKSGEVDISTTSPSEAQVDKNKQSDKSGEVEISTASPSEAQGDKDKQSDKSGEVEISTASPSEAQGDKDKQSDKSGEVEISTASPSEAQGDKDKQSDKSGEVEISTTSPSEAQGDKDKHSAPEESDHSEIEKSVDKNEKINNEKNQGTNENDQTIAPNEKKVSDTMNCVSVEAIPVEETNMDEDEEEVVVVAEVVPEECEAMVPEKRNFESSQVEKVTNEPMDVDTPVESDIPSKEKEVAASSNATTVSNAEKVKDTSLSTDKMLIDKVDKGSLTEPETNVTKTATEKSASNLAPEAEESGEKSAMDMPATEQTKSTKEKTLEVQPNEYAKDKPPSSSGGSSKPIETQAEEESNQAKTKTQKLSEDSEKSKASKKPMKLTIEQKKRLNDARTRLINSKTYWRQIEVDDARLVGWEAHECLREDKKHIDRYWLTCTGFRLRSRPEIERFLSYMGIMNDSEDEAFALLKGKKVSGKKASPKKAPAKKAPPKKTSPRKTIAASSKKASSETKKQSPKVPTKKPNNKMADISVPVKSSLKRKKDETTKERNSKKAKTKKSRTTSHEVVEMTTAVNQTLMRRLARGTQKVEVAEQKSIPSFRMHREYSKKKAAKTSAPRVTQQKSHKSGLPNLADGKE</sequence>
<feature type="compositionally biased region" description="Basic and acidic residues" evidence="1">
    <location>
        <begin position="226"/>
        <end position="238"/>
    </location>
</feature>
<feature type="region of interest" description="Disordered" evidence="1">
    <location>
        <begin position="391"/>
        <end position="563"/>
    </location>
</feature>
<feature type="compositionally biased region" description="Polar residues" evidence="1">
    <location>
        <begin position="461"/>
        <end position="477"/>
    </location>
</feature>